<evidence type="ECO:0000259" key="15">
    <source>
        <dbReference type="Pfam" id="PF13632"/>
    </source>
</evidence>
<keyword evidence="6" id="KW-0333">Golgi apparatus</keyword>
<evidence type="ECO:0000256" key="11">
    <source>
        <dbReference type="ARBA" id="ARBA00060879"/>
    </source>
</evidence>
<dbReference type="STRING" id="105231.A0A1Y1HW38"/>
<evidence type="ECO:0000256" key="8">
    <source>
        <dbReference type="ARBA" id="ARBA00023316"/>
    </source>
</evidence>
<dbReference type="OrthoDB" id="72851at2759"/>
<evidence type="ECO:0000256" key="1">
    <source>
        <dbReference type="ARBA" id="ARBA00004653"/>
    </source>
</evidence>
<dbReference type="EC" id="2.4.1.32" evidence="12"/>
<comment type="subcellular location">
    <subcellularLocation>
        <location evidence="1">Golgi apparatus membrane</location>
        <topology evidence="1">Multi-pass membrane protein</topology>
    </subcellularLocation>
</comment>
<name>A0A1Y1HW38_KLENI</name>
<sequence>MFAFIVQSIDKLLLITGYFYISWKQPTKEGDSGSLAVGDCGGNEEKPAFEPVVLVQIPMRNERECYKRGIMAACRLDWPQDKLVVQVLDDSDDPDMQQLVRDEVDAWRAVGAPIRYTHRTARTGFKAGALAHGMQDPAIQHCEYVAIFDADFVPAKDFLRRTVPKFEGQPKLALVQARWAFANAQQNLLTRFQVISMSYHFEVEQQVQNHFNAFFGFNGTAGVWRVQALREAGGWLARTTTEDMDLAVRAHMKGWNFTYLNDVTVPSELPCTYKAYCKQQQRWHAGPARLFMLTWHRSLTCPTLSAYQKFNLLVCFFWFRRFVLPVTGFLLYCIIMPLAVLLPEASLPLWFLAYMQTQAILHWLPHRGSWCLLFPYYAFENVMYRVKAQAIFSGLFNLRSAHVWVVTAKTGIDAKTENIQSGGSKCVGKEGGVANDAEPVSPVSEGSSDDAFVAHASMDPLIAYDLPELRVGLKVRTAHGRGEETSGHCTGLDSSAKRRDFGHVSSPMKRGLWSPSAGRRLSLLTPTEERAERDPSLLTSFEAGAAWRLERTLYRLPSLREVWEKVTWANVRGFMAVRTLHVPELGWAAFVFGAMTYGISAGRYGLSVYLGMQGLGYLIAGLDLMGY</sequence>
<evidence type="ECO:0000256" key="9">
    <source>
        <dbReference type="ARBA" id="ARBA00051800"/>
    </source>
</evidence>
<feature type="transmembrane region" description="Helical" evidence="14">
    <location>
        <begin position="322"/>
        <end position="340"/>
    </location>
</feature>
<keyword evidence="3 16" id="KW-0808">Transferase</keyword>
<dbReference type="GO" id="GO:0071555">
    <property type="term" value="P:cell wall organization"/>
    <property type="evidence" value="ECO:0007669"/>
    <property type="project" value="UniProtKB-KW"/>
</dbReference>
<protein>
    <recommendedName>
        <fullName evidence="12">glucomannan 4-beta-mannosyltransferase</fullName>
        <ecNumber evidence="12">2.4.1.32</ecNumber>
    </recommendedName>
    <alternativeName>
        <fullName evidence="13">Glucomannan synthase</fullName>
    </alternativeName>
</protein>
<dbReference type="OMA" id="WWNKHRE"/>
<dbReference type="Gene3D" id="3.90.550.10">
    <property type="entry name" value="Spore Coat Polysaccharide Biosynthesis Protein SpsA, Chain A"/>
    <property type="match status" value="1"/>
</dbReference>
<comment type="function">
    <text evidence="10">Probable mannan synthase which consists of a 4-beta-mannosyltransferase activity on mannan using GDP-mannose. The beta-1,4-mannan product is the backbone for galactomannan synthesis by galactomannan galactosyltransferase. Galactomannan is a noncellulosic polysaccharides of plant cell wall.</text>
</comment>
<comment type="similarity">
    <text evidence="11">Belongs to the glycosyltransferase 2 family. Plant cellulose synthase-like A subfamily.</text>
</comment>
<evidence type="ECO:0000313" key="17">
    <source>
        <dbReference type="Proteomes" id="UP000054558"/>
    </source>
</evidence>
<dbReference type="GO" id="GO:0005794">
    <property type="term" value="C:Golgi apparatus"/>
    <property type="evidence" value="ECO:0000318"/>
    <property type="project" value="GO_Central"/>
</dbReference>
<keyword evidence="17" id="KW-1185">Reference proteome</keyword>
<dbReference type="AlphaFoldDB" id="A0A1Y1HW38"/>
<dbReference type="InterPro" id="IPR001173">
    <property type="entry name" value="Glyco_trans_2-like"/>
</dbReference>
<keyword evidence="4 14" id="KW-0812">Transmembrane</keyword>
<organism evidence="16 17">
    <name type="scientific">Klebsormidium nitens</name>
    <name type="common">Green alga</name>
    <name type="synonym">Ulothrix nitens</name>
    <dbReference type="NCBI Taxonomy" id="105231"/>
    <lineage>
        <taxon>Eukaryota</taxon>
        <taxon>Viridiplantae</taxon>
        <taxon>Streptophyta</taxon>
        <taxon>Klebsormidiophyceae</taxon>
        <taxon>Klebsormidiales</taxon>
        <taxon>Klebsormidiaceae</taxon>
        <taxon>Klebsormidium</taxon>
    </lineage>
</organism>
<evidence type="ECO:0000256" key="7">
    <source>
        <dbReference type="ARBA" id="ARBA00023136"/>
    </source>
</evidence>
<evidence type="ECO:0000256" key="12">
    <source>
        <dbReference type="ARBA" id="ARBA00066505"/>
    </source>
</evidence>
<gene>
    <name evidence="16" type="ORF">KFL_001260150</name>
</gene>
<dbReference type="SUPFAM" id="SSF53448">
    <property type="entry name" value="Nucleotide-diphospho-sugar transferases"/>
    <property type="match status" value="1"/>
</dbReference>
<dbReference type="GO" id="GO:0047259">
    <property type="term" value="F:glucomannan 4-beta-mannosyltransferase activity"/>
    <property type="evidence" value="ECO:0007669"/>
    <property type="project" value="UniProtKB-EC"/>
</dbReference>
<dbReference type="GO" id="GO:0000139">
    <property type="term" value="C:Golgi membrane"/>
    <property type="evidence" value="ECO:0007669"/>
    <property type="project" value="UniProtKB-SubCell"/>
</dbReference>
<evidence type="ECO:0000256" key="2">
    <source>
        <dbReference type="ARBA" id="ARBA00022676"/>
    </source>
</evidence>
<feature type="domain" description="Glycosyltransferase 2-like" evidence="15">
    <location>
        <begin position="144"/>
        <end position="350"/>
    </location>
</feature>
<feature type="transmembrane region" description="Helical" evidence="14">
    <location>
        <begin position="582"/>
        <end position="600"/>
    </location>
</feature>
<dbReference type="EMBL" id="DF237075">
    <property type="protein sequence ID" value="GAQ82845.1"/>
    <property type="molecule type" value="Genomic_DNA"/>
</dbReference>
<dbReference type="Pfam" id="PF13632">
    <property type="entry name" value="Glyco_trans_2_3"/>
    <property type="match status" value="1"/>
</dbReference>
<evidence type="ECO:0000256" key="10">
    <source>
        <dbReference type="ARBA" id="ARBA00056537"/>
    </source>
</evidence>
<evidence type="ECO:0000256" key="6">
    <source>
        <dbReference type="ARBA" id="ARBA00023034"/>
    </source>
</evidence>
<dbReference type="FunFam" id="3.90.550.10:FF:000057">
    <property type="entry name" value="Glycosyltransferase-like protein, family 2"/>
    <property type="match status" value="1"/>
</dbReference>
<evidence type="ECO:0000256" key="5">
    <source>
        <dbReference type="ARBA" id="ARBA00022989"/>
    </source>
</evidence>
<keyword evidence="5 14" id="KW-1133">Transmembrane helix</keyword>
<keyword evidence="2" id="KW-0328">Glycosyltransferase</keyword>
<evidence type="ECO:0000256" key="4">
    <source>
        <dbReference type="ARBA" id="ARBA00022692"/>
    </source>
</evidence>
<keyword evidence="8" id="KW-0961">Cell wall biogenesis/degradation</keyword>
<keyword evidence="7 14" id="KW-0472">Membrane</keyword>
<dbReference type="PANTHER" id="PTHR32044">
    <property type="entry name" value="GLUCOMANNAN 4-BETA-MANNOSYLTRANSFERASE 9"/>
    <property type="match status" value="1"/>
</dbReference>
<evidence type="ECO:0000256" key="13">
    <source>
        <dbReference type="ARBA" id="ARBA00076024"/>
    </source>
</evidence>
<proteinExistence type="inferred from homology"/>
<accession>A0A1Y1HW38</accession>
<evidence type="ECO:0000256" key="3">
    <source>
        <dbReference type="ARBA" id="ARBA00022679"/>
    </source>
</evidence>
<dbReference type="InterPro" id="IPR029044">
    <property type="entry name" value="Nucleotide-diphossugar_trans"/>
</dbReference>
<dbReference type="Proteomes" id="UP000054558">
    <property type="component" value="Unassembled WGS sequence"/>
</dbReference>
<dbReference type="GO" id="GO:0016757">
    <property type="term" value="F:glycosyltransferase activity"/>
    <property type="evidence" value="ECO:0000318"/>
    <property type="project" value="GO_Central"/>
</dbReference>
<comment type="catalytic activity">
    <reaction evidence="9">
        <text>GDP-mannose + (glucomannan)n = GDP + (glucomannan)n+1.</text>
        <dbReference type="EC" id="2.4.1.32"/>
    </reaction>
</comment>
<evidence type="ECO:0000256" key="14">
    <source>
        <dbReference type="SAM" id="Phobius"/>
    </source>
</evidence>
<evidence type="ECO:0000313" key="16">
    <source>
        <dbReference type="EMBL" id="GAQ82845.1"/>
    </source>
</evidence>
<dbReference type="PANTHER" id="PTHR32044:SF80">
    <property type="entry name" value="XYLOGLUCAN GLYCOSYLTRANSFERASE 2-RELATED"/>
    <property type="match status" value="1"/>
</dbReference>
<reference evidence="16 17" key="1">
    <citation type="journal article" date="2014" name="Nat. Commun.">
        <title>Klebsormidium flaccidum genome reveals primary factors for plant terrestrial adaptation.</title>
        <authorList>
            <person name="Hori K."/>
            <person name="Maruyama F."/>
            <person name="Fujisawa T."/>
            <person name="Togashi T."/>
            <person name="Yamamoto N."/>
            <person name="Seo M."/>
            <person name="Sato S."/>
            <person name="Yamada T."/>
            <person name="Mori H."/>
            <person name="Tajima N."/>
            <person name="Moriyama T."/>
            <person name="Ikeuchi M."/>
            <person name="Watanabe M."/>
            <person name="Wada H."/>
            <person name="Kobayashi K."/>
            <person name="Saito M."/>
            <person name="Masuda T."/>
            <person name="Sasaki-Sekimoto Y."/>
            <person name="Mashiguchi K."/>
            <person name="Awai K."/>
            <person name="Shimojima M."/>
            <person name="Masuda S."/>
            <person name="Iwai M."/>
            <person name="Nobusawa T."/>
            <person name="Narise T."/>
            <person name="Kondo S."/>
            <person name="Saito H."/>
            <person name="Sato R."/>
            <person name="Murakawa M."/>
            <person name="Ihara Y."/>
            <person name="Oshima-Yamada Y."/>
            <person name="Ohtaka K."/>
            <person name="Satoh M."/>
            <person name="Sonobe K."/>
            <person name="Ishii M."/>
            <person name="Ohtani R."/>
            <person name="Kanamori-Sato M."/>
            <person name="Honoki R."/>
            <person name="Miyazaki D."/>
            <person name="Mochizuki H."/>
            <person name="Umetsu J."/>
            <person name="Higashi K."/>
            <person name="Shibata D."/>
            <person name="Kamiya Y."/>
            <person name="Sato N."/>
            <person name="Nakamura Y."/>
            <person name="Tabata S."/>
            <person name="Ida S."/>
            <person name="Kurokawa K."/>
            <person name="Ohta H."/>
        </authorList>
    </citation>
    <scope>NUCLEOTIDE SEQUENCE [LARGE SCALE GENOMIC DNA]</scope>
    <source>
        <strain evidence="16 17">NIES-2285</strain>
    </source>
</reference>